<dbReference type="PRINTS" id="PR00069">
    <property type="entry name" value="ALDKETRDTASE"/>
</dbReference>
<protein>
    <submittedName>
        <fullName evidence="6">Aldehyde reductase</fullName>
    </submittedName>
</protein>
<evidence type="ECO:0000256" key="3">
    <source>
        <dbReference type="PIRSR" id="PIRSR000097-2"/>
    </source>
</evidence>
<comment type="caution">
    <text evidence="6">The sequence shown here is derived from an EMBL/GenBank/DDBJ whole genome shotgun (WGS) entry which is preliminary data.</text>
</comment>
<dbReference type="Pfam" id="PF00248">
    <property type="entry name" value="Aldo_ket_red"/>
    <property type="match status" value="1"/>
</dbReference>
<evidence type="ECO:0000313" key="6">
    <source>
        <dbReference type="EMBL" id="KAA6404065.1"/>
    </source>
</evidence>
<dbReference type="GO" id="GO:0016616">
    <property type="term" value="F:oxidoreductase activity, acting on the CH-OH group of donors, NAD or NADP as acceptor"/>
    <property type="evidence" value="ECO:0007669"/>
    <property type="project" value="UniProtKB-ARBA"/>
</dbReference>
<feature type="active site" description="Proton donor" evidence="2">
    <location>
        <position position="48"/>
    </location>
</feature>
<dbReference type="InterPro" id="IPR023210">
    <property type="entry name" value="NADP_OxRdtase_dom"/>
</dbReference>
<dbReference type="Proteomes" id="UP000324800">
    <property type="component" value="Unassembled WGS sequence"/>
</dbReference>
<evidence type="ECO:0000313" key="7">
    <source>
        <dbReference type="Proteomes" id="UP000324800"/>
    </source>
</evidence>
<evidence type="ECO:0000259" key="5">
    <source>
        <dbReference type="Pfam" id="PF00248"/>
    </source>
</evidence>
<gene>
    <name evidence="6" type="ORF">EZS28_000410</name>
</gene>
<dbReference type="InterPro" id="IPR036812">
    <property type="entry name" value="NAD(P)_OxRdtase_dom_sf"/>
</dbReference>
<keyword evidence="1" id="KW-0560">Oxidoreductase</keyword>
<dbReference type="FunFam" id="3.20.20.100:FF:000002">
    <property type="entry name" value="2,5-diketo-D-gluconic acid reductase A"/>
    <property type="match status" value="1"/>
</dbReference>
<dbReference type="InterPro" id="IPR020471">
    <property type="entry name" value="AKR"/>
</dbReference>
<evidence type="ECO:0000256" key="2">
    <source>
        <dbReference type="PIRSR" id="PIRSR000097-1"/>
    </source>
</evidence>
<dbReference type="PROSITE" id="PS00062">
    <property type="entry name" value="ALDOKETO_REDUCTASE_2"/>
    <property type="match status" value="1"/>
</dbReference>
<accession>A0A5J4XBZ5</accession>
<dbReference type="OrthoDB" id="416253at2759"/>
<dbReference type="PIRSF" id="PIRSF000097">
    <property type="entry name" value="AKR"/>
    <property type="match status" value="1"/>
</dbReference>
<organism evidence="6 7">
    <name type="scientific">Streblomastix strix</name>
    <dbReference type="NCBI Taxonomy" id="222440"/>
    <lineage>
        <taxon>Eukaryota</taxon>
        <taxon>Metamonada</taxon>
        <taxon>Preaxostyla</taxon>
        <taxon>Oxymonadida</taxon>
        <taxon>Streblomastigidae</taxon>
        <taxon>Streblomastix</taxon>
    </lineage>
</organism>
<reference evidence="6 7" key="1">
    <citation type="submission" date="2019-03" db="EMBL/GenBank/DDBJ databases">
        <title>Single cell metagenomics reveals metabolic interactions within the superorganism composed of flagellate Streblomastix strix and complex community of Bacteroidetes bacteria on its surface.</title>
        <authorList>
            <person name="Treitli S.C."/>
            <person name="Kolisko M."/>
            <person name="Husnik F."/>
            <person name="Keeling P."/>
            <person name="Hampl V."/>
        </authorList>
    </citation>
    <scope>NUCLEOTIDE SEQUENCE [LARGE SCALE GENOMIC DNA]</scope>
    <source>
        <strain evidence="6">ST1C</strain>
    </source>
</reference>
<evidence type="ECO:0000256" key="4">
    <source>
        <dbReference type="PIRSR" id="PIRSR000097-3"/>
    </source>
</evidence>
<dbReference type="AlphaFoldDB" id="A0A5J4XBZ5"/>
<dbReference type="Gene3D" id="3.20.20.100">
    <property type="entry name" value="NADP-dependent oxidoreductase domain"/>
    <property type="match status" value="1"/>
</dbReference>
<sequence>MAFSTLTDGTKIPSLGFGTFLSKPGEVAQAVKVALETGYRHFDFASAYQNQKEIGVALKEVFAQGKIKREDLWLTSKLFNNDHHAEVVLPSLQQTLTDLQVSFLDLYLIHWPICDVSDPNPVPVIETWRELEKAKEAGLVKHIGVSNFNVQILNDLYSASKIKPEVNQVELHPYLQQTRLIDFCRKKGIHVTAWSPLMRVGTGQELDPLKDVVLQKIAAKHKKTITQILVRWGFQRDPNVSVIPKSVTPARIRENFNVFDFQLDKQDLEDIAKLDRHQRLSDISKIFGIPVFD</sequence>
<name>A0A5J4XBZ5_9EUKA</name>
<dbReference type="PROSITE" id="PS00063">
    <property type="entry name" value="ALDOKETO_REDUCTASE_3"/>
    <property type="match status" value="1"/>
</dbReference>
<dbReference type="PANTHER" id="PTHR11732">
    <property type="entry name" value="ALDO/KETO REDUCTASE"/>
    <property type="match status" value="1"/>
</dbReference>
<feature type="domain" description="NADP-dependent oxidoreductase" evidence="5">
    <location>
        <begin position="16"/>
        <end position="275"/>
    </location>
</feature>
<dbReference type="EMBL" id="SNRW01000033">
    <property type="protein sequence ID" value="KAA6404065.1"/>
    <property type="molecule type" value="Genomic_DNA"/>
</dbReference>
<feature type="site" description="Lowers pKa of active site Tyr" evidence="4">
    <location>
        <position position="77"/>
    </location>
</feature>
<proteinExistence type="predicted"/>
<evidence type="ECO:0000256" key="1">
    <source>
        <dbReference type="ARBA" id="ARBA00023002"/>
    </source>
</evidence>
<dbReference type="SUPFAM" id="SSF51430">
    <property type="entry name" value="NAD(P)-linked oxidoreductase"/>
    <property type="match status" value="1"/>
</dbReference>
<dbReference type="InterPro" id="IPR018170">
    <property type="entry name" value="Aldo/ket_reductase_CS"/>
</dbReference>
<feature type="binding site" evidence="3">
    <location>
        <position position="110"/>
    </location>
    <ligand>
        <name>substrate</name>
    </ligand>
</feature>